<proteinExistence type="predicted"/>
<dbReference type="OrthoDB" id="5394at10239"/>
<dbReference type="InterPro" id="IPR027417">
    <property type="entry name" value="P-loop_NTPase"/>
</dbReference>
<evidence type="ECO:0000256" key="1">
    <source>
        <dbReference type="ARBA" id="ARBA00022741"/>
    </source>
</evidence>
<dbReference type="GO" id="GO:0003678">
    <property type="term" value="F:DNA helicase activity"/>
    <property type="evidence" value="ECO:0007669"/>
    <property type="project" value="UniProtKB-ARBA"/>
</dbReference>
<dbReference type="CDD" id="cd18809">
    <property type="entry name" value="SF1_C_RecD"/>
    <property type="match status" value="1"/>
</dbReference>
<evidence type="ECO:0000313" key="4">
    <source>
        <dbReference type="EMBL" id="ADI55342.1"/>
    </source>
</evidence>
<evidence type="ECO:0000256" key="2">
    <source>
        <dbReference type="ARBA" id="ARBA00022840"/>
    </source>
</evidence>
<dbReference type="InterPro" id="IPR050534">
    <property type="entry name" value="Coronavir_polyprotein_1ab"/>
</dbReference>
<dbReference type="RefSeq" id="YP_003734163.1">
    <property type="nucleotide sequence ID" value="NC_014260.1"/>
</dbReference>
<dbReference type="EMBL" id="HM071924">
    <property type="protein sequence ID" value="ADI55342.1"/>
    <property type="molecule type" value="Genomic_DNA"/>
</dbReference>
<keyword evidence="4" id="KW-0378">Hydrolase</keyword>
<dbReference type="PANTHER" id="PTHR43788:SF6">
    <property type="entry name" value="DNA HELICASE B"/>
    <property type="match status" value="1"/>
</dbReference>
<dbReference type="InterPro" id="IPR041214">
    <property type="entry name" value="SH3_14"/>
</dbReference>
<accession>D7RM26</accession>
<dbReference type="Gene3D" id="2.30.30.780">
    <property type="match status" value="1"/>
</dbReference>
<feature type="domain" description="Dda helicase SH3" evidence="3">
    <location>
        <begin position="265"/>
        <end position="395"/>
    </location>
</feature>
<dbReference type="Gene3D" id="3.40.50.300">
    <property type="entry name" value="P-loop containing nucleotide triphosphate hydrolases"/>
    <property type="match status" value="2"/>
</dbReference>
<dbReference type="KEGG" id="vg:9384363"/>
<dbReference type="CDD" id="cd17933">
    <property type="entry name" value="DEXSc_RecD-like"/>
    <property type="match status" value="1"/>
</dbReference>
<organism evidence="4 5">
    <name type="scientific">Escherichia phage IME08</name>
    <dbReference type="NCBI Taxonomy" id="698728"/>
    <lineage>
        <taxon>Viruses</taxon>
        <taxon>Duplodnaviria</taxon>
        <taxon>Heunggongvirae</taxon>
        <taxon>Uroviricota</taxon>
        <taxon>Caudoviricetes</taxon>
        <taxon>Pantevenvirales</taxon>
        <taxon>Straboviridae</taxon>
        <taxon>Tevenvirinae</taxon>
        <taxon>Dhakavirus</taxon>
        <taxon>Dhakavirus ime08</taxon>
    </lineage>
</organism>
<dbReference type="GO" id="GO:0005524">
    <property type="term" value="F:ATP binding"/>
    <property type="evidence" value="ECO:0007669"/>
    <property type="project" value="UniProtKB-KW"/>
</dbReference>
<dbReference type="SUPFAM" id="SSF52540">
    <property type="entry name" value="P-loop containing nucleoside triphosphate hydrolases"/>
    <property type="match status" value="1"/>
</dbReference>
<keyword evidence="1" id="KW-0547">Nucleotide-binding</keyword>
<name>D7RM26_9CAUD</name>
<sequence length="445" mass="50493">MGMITFEDLNIGQRTAFKEIIEAIKRRKGEWITLNGPAGTGKTTLTKFILDHLVKNGELGVILTAPTHAAKKVLSKLAGQEASTIHRILKINPTTYEDQDIFEQREAPDLSKCNVLVVDEGSMIDGKLFKIIESSVPPWCTVLGIGDRAQLQPVEPGSDGSPQLSPFFTHPKIKQLHLTEVMRSNAPIIEVATEIRNGGWFRDCVFEGHGVHGFKSQTALKDFMMNYFSIVKDADALFENRMFAYTNKSVEKLNSIIRKKLYETDAPYIKGEILVMQEPFMKELEYDGKKFSETIFNNGQMVRILDVNHTSLFLSAKDVGTRQMINYWDLQVESVDEDDEYYVEHLKVIDEASVEKFHYFLAKVATEYKAMRGTGKKPKWADFWKAKRMFTKVRALPVSTVHKSQGLTVQNSFIYTPCMHMADVSLASQLAYVSITRARTDAYYV</sequence>
<keyword evidence="2" id="KW-0067">ATP-binding</keyword>
<dbReference type="GeneID" id="9384363"/>
<reference evidence="4 5" key="2">
    <citation type="journal article" date="2011" name="Virol. J.">
        <title>Sequence characteristics of T4-like bacteriophage IME08 benome termini revealed by high throughput sequencing.</title>
        <authorList>
            <person name="Jiang X."/>
            <person name="Jiang H."/>
            <person name="Li C."/>
            <person name="Wang S."/>
            <person name="Mi Z."/>
            <person name="An X."/>
            <person name="Chen J."/>
            <person name="Tong Y."/>
        </authorList>
    </citation>
    <scope>NUCLEOTIDE SEQUENCE [LARGE SCALE GENOMIC DNA]</scope>
</reference>
<dbReference type="Pfam" id="PF13604">
    <property type="entry name" value="AAA_30"/>
    <property type="match status" value="1"/>
</dbReference>
<evidence type="ECO:0000313" key="5">
    <source>
        <dbReference type="Proteomes" id="UP000201129"/>
    </source>
</evidence>
<gene>
    <name evidence="4" type="primary">dda</name>
</gene>
<keyword evidence="5" id="KW-1185">Reference proteome</keyword>
<dbReference type="Proteomes" id="UP000201129">
    <property type="component" value="Segment"/>
</dbReference>
<dbReference type="Pfam" id="PF18343">
    <property type="entry name" value="SH3_14"/>
    <property type="match status" value="1"/>
</dbReference>
<keyword evidence="4" id="KW-0347">Helicase</keyword>
<evidence type="ECO:0000259" key="3">
    <source>
        <dbReference type="Pfam" id="PF18343"/>
    </source>
</evidence>
<protein>
    <submittedName>
        <fullName evidence="4">Dda DNA helicase</fullName>
    </submittedName>
</protein>
<dbReference type="PANTHER" id="PTHR43788">
    <property type="entry name" value="DNA2/NAM7 HELICASE FAMILY MEMBER"/>
    <property type="match status" value="1"/>
</dbReference>
<reference evidence="4 5" key="1">
    <citation type="journal article" date="2011" name="Arch. Virol.">
        <title>The complete genome sequence of a novel T4-like bacteriophage, IME08.</title>
        <authorList>
            <person name="Jiang H."/>
            <person name="Jiang X."/>
            <person name="Wang S."/>
            <person name="Li C."/>
            <person name="Chen B."/>
            <person name="An X."/>
            <person name="Mi Z."/>
            <person name="Chen J."/>
            <person name="Tong Y."/>
        </authorList>
    </citation>
    <scope>NUCLEOTIDE SEQUENCE [LARGE SCALE GENOMIC DNA]</scope>
</reference>
<dbReference type="SMR" id="D7RM26"/>